<evidence type="ECO:0000313" key="3">
    <source>
        <dbReference type="Proteomes" id="UP001213000"/>
    </source>
</evidence>
<protein>
    <submittedName>
        <fullName evidence="2">Uncharacterized protein</fullName>
    </submittedName>
</protein>
<evidence type="ECO:0000256" key="1">
    <source>
        <dbReference type="SAM" id="MobiDB-lite"/>
    </source>
</evidence>
<name>A0AAD5VQ51_9AGAR</name>
<dbReference type="EMBL" id="JANIEX010000937">
    <property type="protein sequence ID" value="KAJ3561917.1"/>
    <property type="molecule type" value="Genomic_DNA"/>
</dbReference>
<evidence type="ECO:0000313" key="2">
    <source>
        <dbReference type="EMBL" id="KAJ3561917.1"/>
    </source>
</evidence>
<organism evidence="2 3">
    <name type="scientific">Leucocoprinus birnbaumii</name>
    <dbReference type="NCBI Taxonomy" id="56174"/>
    <lineage>
        <taxon>Eukaryota</taxon>
        <taxon>Fungi</taxon>
        <taxon>Dikarya</taxon>
        <taxon>Basidiomycota</taxon>
        <taxon>Agaricomycotina</taxon>
        <taxon>Agaricomycetes</taxon>
        <taxon>Agaricomycetidae</taxon>
        <taxon>Agaricales</taxon>
        <taxon>Agaricineae</taxon>
        <taxon>Agaricaceae</taxon>
        <taxon>Leucocoprinus</taxon>
    </lineage>
</organism>
<accession>A0AAD5VQ51</accession>
<feature type="region of interest" description="Disordered" evidence="1">
    <location>
        <begin position="66"/>
        <end position="86"/>
    </location>
</feature>
<dbReference type="AlphaFoldDB" id="A0AAD5VQ51"/>
<dbReference type="Proteomes" id="UP001213000">
    <property type="component" value="Unassembled WGS sequence"/>
</dbReference>
<comment type="caution">
    <text evidence="2">The sequence shown here is derived from an EMBL/GenBank/DDBJ whole genome shotgun (WGS) entry which is preliminary data.</text>
</comment>
<proteinExistence type="predicted"/>
<sequence length="86" mass="9672">MGRKCGAESRLSVEEANAKVDQLNDENDKSGDLDEKVVRAKKINKRTERLGRCCLSFKQGKEGIEEERGCETRSRDERDVKGGKSI</sequence>
<gene>
    <name evidence="2" type="ORF">NP233_g9898</name>
</gene>
<reference evidence="2" key="1">
    <citation type="submission" date="2022-07" db="EMBL/GenBank/DDBJ databases">
        <title>Genome Sequence of Leucocoprinus birnbaumii.</title>
        <authorList>
            <person name="Buettner E."/>
        </authorList>
    </citation>
    <scope>NUCLEOTIDE SEQUENCE</scope>
    <source>
        <strain evidence="2">VT141</strain>
    </source>
</reference>
<keyword evidence="3" id="KW-1185">Reference proteome</keyword>